<sequence>MPFARLLMTGIAKILSKVFSMATLTFFGRLPTQDSSKMSFMGLVSLYWIYIIISVFYPTLAEMLIPFLPDDDTIIRNTSIALVLILPLTVGYTSLKLENRDSECSVVKQLLMGYIYSFVLGLLSMVLVIVIPVIKLPSILKMHTQQQFAVMIRKGKYDDVLDDIKDIFEKYEMKIKIHDPKKPIWLCYMSLTYVLEHIFNREIAKEMKYLVVDVQGKNVEVTVHATDISILGPKNETLQVNHILAEEMEPEHLYFSWDDSVQKIEDNLRKLKNQQQEGKEIDLKELQDATLNLRKASLEIQDWNAIRRQIYKIERDHYLLKVKDSETTVYEA</sequence>
<dbReference type="Proteomes" id="UP000281498">
    <property type="component" value="Unassembled WGS sequence"/>
</dbReference>
<feature type="transmembrane region" description="Helical" evidence="1">
    <location>
        <begin position="40"/>
        <end position="61"/>
    </location>
</feature>
<proteinExistence type="predicted"/>
<accession>A0A3A9KMY9</accession>
<evidence type="ECO:0000313" key="3">
    <source>
        <dbReference type="Proteomes" id="UP000281498"/>
    </source>
</evidence>
<dbReference type="RefSeq" id="WP_110936075.1">
    <property type="nucleotide sequence ID" value="NZ_KZ614146.1"/>
</dbReference>
<evidence type="ECO:0000256" key="1">
    <source>
        <dbReference type="SAM" id="Phobius"/>
    </source>
</evidence>
<feature type="transmembrane region" description="Helical" evidence="1">
    <location>
        <begin position="73"/>
        <end position="93"/>
    </location>
</feature>
<keyword evidence="3" id="KW-1185">Reference proteome</keyword>
<dbReference type="AlphaFoldDB" id="A0A3A9KMY9"/>
<name>A0A3A9KMY9_9BACI</name>
<keyword evidence="1" id="KW-0812">Transmembrane</keyword>
<gene>
    <name evidence="2" type="ORF">CR203_04460</name>
</gene>
<evidence type="ECO:0000313" key="2">
    <source>
        <dbReference type="EMBL" id="RKL69285.1"/>
    </source>
</evidence>
<keyword evidence="1" id="KW-0472">Membrane</keyword>
<feature type="transmembrane region" description="Helical" evidence="1">
    <location>
        <begin position="114"/>
        <end position="134"/>
    </location>
</feature>
<keyword evidence="1" id="KW-1133">Transmembrane helix</keyword>
<organism evidence="2 3">
    <name type="scientific">Salipaludibacillus neizhouensis</name>
    <dbReference type="NCBI Taxonomy" id="885475"/>
    <lineage>
        <taxon>Bacteria</taxon>
        <taxon>Bacillati</taxon>
        <taxon>Bacillota</taxon>
        <taxon>Bacilli</taxon>
        <taxon>Bacillales</taxon>
        <taxon>Bacillaceae</taxon>
    </lineage>
</organism>
<reference evidence="2 3" key="1">
    <citation type="submission" date="2017-10" db="EMBL/GenBank/DDBJ databases">
        <title>Bacillus sp. nov., a halophilic bacterium isolated from a Keqin Lake.</title>
        <authorList>
            <person name="Wang H."/>
        </authorList>
    </citation>
    <scope>NUCLEOTIDE SEQUENCE [LARGE SCALE GENOMIC DNA]</scope>
    <source>
        <strain evidence="2 3">KCTC 13187</strain>
    </source>
</reference>
<protein>
    <submittedName>
        <fullName evidence="2">Uncharacterized protein</fullName>
    </submittedName>
</protein>
<dbReference type="EMBL" id="PDOE01000001">
    <property type="protein sequence ID" value="RKL69285.1"/>
    <property type="molecule type" value="Genomic_DNA"/>
</dbReference>
<comment type="caution">
    <text evidence="2">The sequence shown here is derived from an EMBL/GenBank/DDBJ whole genome shotgun (WGS) entry which is preliminary data.</text>
</comment>